<dbReference type="InterPro" id="IPR052709">
    <property type="entry name" value="Transposase-MT_Hybrid"/>
</dbReference>
<dbReference type="PANTHER" id="PTHR46060">
    <property type="entry name" value="MARINER MOS1 TRANSPOSASE-LIKE PROTEIN"/>
    <property type="match status" value="1"/>
</dbReference>
<dbReference type="Gene3D" id="1.10.10.10">
    <property type="entry name" value="Winged helix-like DNA-binding domain superfamily/Winged helix DNA-binding domain"/>
    <property type="match status" value="1"/>
</dbReference>
<evidence type="ECO:0000313" key="3">
    <source>
        <dbReference type="RefSeq" id="XP_015185986.1"/>
    </source>
</evidence>
<accession>A0ABM1J0J9</accession>
<evidence type="ECO:0000313" key="2">
    <source>
        <dbReference type="Proteomes" id="UP000694924"/>
    </source>
</evidence>
<evidence type="ECO:0000259" key="1">
    <source>
        <dbReference type="Pfam" id="PF17906"/>
    </source>
</evidence>
<dbReference type="Pfam" id="PF17906">
    <property type="entry name" value="HTH_48"/>
    <property type="match status" value="1"/>
</dbReference>
<name>A0ABM1J0J9_POLDO</name>
<dbReference type="GeneID" id="107071469"/>
<proteinExistence type="predicted"/>
<dbReference type="InterPro" id="IPR036388">
    <property type="entry name" value="WH-like_DNA-bd_sf"/>
</dbReference>
<dbReference type="Pfam" id="PF13412">
    <property type="entry name" value="HTH_24"/>
    <property type="match status" value="1"/>
</dbReference>
<protein>
    <submittedName>
        <fullName evidence="3">Histone-lysine N-methyltransferase SETMAR-like</fullName>
    </submittedName>
</protein>
<dbReference type="InterPro" id="IPR036397">
    <property type="entry name" value="RNaseH_sf"/>
</dbReference>
<dbReference type="Proteomes" id="UP000694924">
    <property type="component" value="Unplaced"/>
</dbReference>
<dbReference type="RefSeq" id="XP_015185986.1">
    <property type="nucleotide sequence ID" value="XM_015330500.1"/>
</dbReference>
<dbReference type="InterPro" id="IPR041426">
    <property type="entry name" value="Mos1_HTH"/>
</dbReference>
<keyword evidence="2" id="KW-1185">Reference proteome</keyword>
<dbReference type="Gene3D" id="3.30.420.10">
    <property type="entry name" value="Ribonuclease H-like superfamily/Ribonuclease H"/>
    <property type="match status" value="1"/>
</dbReference>
<dbReference type="PANTHER" id="PTHR46060:SF2">
    <property type="entry name" value="HISTONE-LYSINE N-METHYLTRANSFERASE SETMAR"/>
    <property type="match status" value="1"/>
</dbReference>
<dbReference type="Gene3D" id="1.10.10.1450">
    <property type="match status" value="1"/>
</dbReference>
<organism evidence="2 3">
    <name type="scientific">Polistes dominula</name>
    <name type="common">European paper wasp</name>
    <name type="synonym">Vespa dominula</name>
    <dbReference type="NCBI Taxonomy" id="743375"/>
    <lineage>
        <taxon>Eukaryota</taxon>
        <taxon>Metazoa</taxon>
        <taxon>Ecdysozoa</taxon>
        <taxon>Arthropoda</taxon>
        <taxon>Hexapoda</taxon>
        <taxon>Insecta</taxon>
        <taxon>Pterygota</taxon>
        <taxon>Neoptera</taxon>
        <taxon>Endopterygota</taxon>
        <taxon>Hymenoptera</taxon>
        <taxon>Apocrita</taxon>
        <taxon>Aculeata</taxon>
        <taxon>Vespoidea</taxon>
        <taxon>Vespidae</taxon>
        <taxon>Polistinae</taxon>
        <taxon>Polistini</taxon>
        <taxon>Polistes</taxon>
    </lineage>
</organism>
<feature type="domain" description="Mos1 transposase HTH" evidence="1">
    <location>
        <begin position="5"/>
        <end position="54"/>
    </location>
</feature>
<gene>
    <name evidence="3" type="primary">LOC107071469</name>
</gene>
<sequence>MESQKVHIRHVMLWEFKQGNSAKVTAEKICRVYVEGLITDRAVRNWFVKFRSGDMTLKDEPRARRPSDFDDNLLKAVLEQNPRQSTRCIAERLNTSQSTVIRHLGKLGKISKLGVWVPYNLSEQNKEDLMSIATSLLSRVKMEPFLNRIVTGDEKWVTYAKDSGLIRINHQYQIRKQTSMEKKSYCLYGGILEE</sequence>
<reference evidence="3" key="1">
    <citation type="submission" date="2025-08" db="UniProtKB">
        <authorList>
            <consortium name="RefSeq"/>
        </authorList>
    </citation>
    <scope>IDENTIFICATION</scope>
    <source>
        <tissue evidence="3">Whole body</tissue>
    </source>
</reference>